<feature type="transmembrane region" description="Helical" evidence="6">
    <location>
        <begin position="21"/>
        <end position="41"/>
    </location>
</feature>
<feature type="transmembrane region" description="Helical" evidence="6">
    <location>
        <begin position="383"/>
        <end position="406"/>
    </location>
</feature>
<dbReference type="Pfam" id="PF02687">
    <property type="entry name" value="FtsX"/>
    <property type="match status" value="2"/>
</dbReference>
<keyword evidence="3 6" id="KW-0812">Transmembrane</keyword>
<feature type="domain" description="ABC3 transporter permease C-terminal" evidence="7">
    <location>
        <begin position="689"/>
        <end position="801"/>
    </location>
</feature>
<dbReference type="PANTHER" id="PTHR30572:SF18">
    <property type="entry name" value="ABC-TYPE MACROLIDE FAMILY EXPORT SYSTEM PERMEASE COMPONENT 2"/>
    <property type="match status" value="1"/>
</dbReference>
<evidence type="ECO:0000259" key="7">
    <source>
        <dbReference type="Pfam" id="PF02687"/>
    </source>
</evidence>
<dbReference type="PANTHER" id="PTHR30572">
    <property type="entry name" value="MEMBRANE COMPONENT OF TRANSPORTER-RELATED"/>
    <property type="match status" value="1"/>
</dbReference>
<reference evidence="10" key="1">
    <citation type="journal article" date="2019" name="Int. J. Syst. Evol. Microbiol.">
        <title>The Global Catalogue of Microorganisms (GCM) 10K type strain sequencing project: providing services to taxonomists for standard genome sequencing and annotation.</title>
        <authorList>
            <consortium name="The Broad Institute Genomics Platform"/>
            <consortium name="The Broad Institute Genome Sequencing Center for Infectious Disease"/>
            <person name="Wu L."/>
            <person name="Ma J."/>
        </authorList>
    </citation>
    <scope>NUCLEOTIDE SEQUENCE [LARGE SCALE GENOMIC DNA]</scope>
    <source>
        <strain evidence="10">JCM 17336</strain>
    </source>
</reference>
<protein>
    <submittedName>
        <fullName evidence="9">ABC transporter permease</fullName>
    </submittedName>
</protein>
<evidence type="ECO:0000256" key="6">
    <source>
        <dbReference type="SAM" id="Phobius"/>
    </source>
</evidence>
<evidence type="ECO:0000259" key="8">
    <source>
        <dbReference type="Pfam" id="PF12704"/>
    </source>
</evidence>
<feature type="domain" description="MacB-like periplasmic core" evidence="8">
    <location>
        <begin position="437"/>
        <end position="648"/>
    </location>
</feature>
<feature type="transmembrane region" description="Helical" evidence="6">
    <location>
        <begin position="768"/>
        <end position="791"/>
    </location>
</feature>
<dbReference type="RefSeq" id="WP_345156972.1">
    <property type="nucleotide sequence ID" value="NZ_BAABDT010000001.1"/>
</dbReference>
<keyword evidence="2" id="KW-1003">Cell membrane</keyword>
<dbReference type="InterPro" id="IPR025857">
    <property type="entry name" value="MacB_PCD"/>
</dbReference>
<dbReference type="InterPro" id="IPR003838">
    <property type="entry name" value="ABC3_permease_C"/>
</dbReference>
<evidence type="ECO:0000313" key="9">
    <source>
        <dbReference type="EMBL" id="GAA3725505.1"/>
    </source>
</evidence>
<evidence type="ECO:0000256" key="2">
    <source>
        <dbReference type="ARBA" id="ARBA00022475"/>
    </source>
</evidence>
<dbReference type="InterPro" id="IPR050250">
    <property type="entry name" value="Macrolide_Exporter_MacB"/>
</dbReference>
<evidence type="ECO:0000256" key="4">
    <source>
        <dbReference type="ARBA" id="ARBA00022989"/>
    </source>
</evidence>
<accession>A0ABP7EYA6</accession>
<dbReference type="Proteomes" id="UP001501367">
    <property type="component" value="Unassembled WGS sequence"/>
</dbReference>
<evidence type="ECO:0000256" key="1">
    <source>
        <dbReference type="ARBA" id="ARBA00004651"/>
    </source>
</evidence>
<comment type="caution">
    <text evidence="9">The sequence shown here is derived from an EMBL/GenBank/DDBJ whole genome shotgun (WGS) entry which is preliminary data.</text>
</comment>
<organism evidence="9 10">
    <name type="scientific">Flavobacterium ginsengisoli</name>
    <dbReference type="NCBI Taxonomy" id="871694"/>
    <lineage>
        <taxon>Bacteria</taxon>
        <taxon>Pseudomonadati</taxon>
        <taxon>Bacteroidota</taxon>
        <taxon>Flavobacteriia</taxon>
        <taxon>Flavobacteriales</taxon>
        <taxon>Flavobacteriaceae</taxon>
        <taxon>Flavobacterium</taxon>
    </lineage>
</organism>
<feature type="transmembrane region" description="Helical" evidence="6">
    <location>
        <begin position="427"/>
        <end position="450"/>
    </location>
</feature>
<gene>
    <name evidence="9" type="ORF">GCM10022422_03390</name>
</gene>
<feature type="transmembrane region" description="Helical" evidence="6">
    <location>
        <begin position="738"/>
        <end position="756"/>
    </location>
</feature>
<evidence type="ECO:0000256" key="5">
    <source>
        <dbReference type="ARBA" id="ARBA00023136"/>
    </source>
</evidence>
<name>A0ABP7EYA6_9FLAO</name>
<evidence type="ECO:0000256" key="3">
    <source>
        <dbReference type="ARBA" id="ARBA00022692"/>
    </source>
</evidence>
<dbReference type="Pfam" id="PF12704">
    <property type="entry name" value="MacB_PCD"/>
    <property type="match status" value="2"/>
</dbReference>
<feature type="domain" description="ABC3 transporter permease C-terminal" evidence="7">
    <location>
        <begin position="298"/>
        <end position="407"/>
    </location>
</feature>
<evidence type="ECO:0000313" key="10">
    <source>
        <dbReference type="Proteomes" id="UP001501367"/>
    </source>
</evidence>
<sequence length="809" mass="91700">MIFNWFKIFIYHLKQSKLFSFLNVLGLSIGIASVIFAILYWNNENAYDQWNPEKENAYLVLNKIGSGDIWATSSIPFGETCKATIPEIDKVCFLYNWYEDGVVKFQNLKILDKKVIRTDENFFDFFPFEIIKGSKENILKEKNSAAVSEDQAKLLFKNDDPIGKSITYGNGDYIVKAVYRVTKPSSIEPNYIFNGVKRDGDKDQWGNFNYALMVKAKKGTNPSALIKKMQNVIFINRTVKDAKASGQTVEQYLKENGQVEVMLDQLKTSRLYGTKSSGGQNFPEGQGNLKLLYIMGGLSVLILFLSMVNYINLATASAIKRAKEVGVRKIVGATKKQIVAQFIFETSIIVMLAIVFALAIVELSLPYYNTFLRKTLTMNGGEFYLQLIFIFGLVIVLAGIFPAVYISNFETLKVLKGNFSRSKSGIWIRNSMLIFQFGIAAFFIIGALIVNSQVDYMMNKDLGFNGDQVLSITYNTKERLSRTDKYLAQKQEIKKIPGVVDVTTFAGTFGGNAGSSSGFKHNGIFVQPKNIEMDFGFLEMMKIKIAEGRDLSPQFASDTVSGMLINETLAKELNLKNPVNTMITSGWSIGSDDNLKFRVVGVVKDFNLIDLQNKVPPMVFISLKTLKWNNFNRVLVKVSPNNLTETLEKLKLYWEKNVNPDYPFDYEFVNKGFAKTYEEQVKQKNLFFILNLVVIVIAIFGLFALASFSMERRLKEIAIRKTLGAETDILLKELSKQYIVYCFIGFVIGIVPAYILLQKWLEDFAFRIGISTIPFIIALISLLFLTLFIVLTKAFQVTKIDILKYLKYE</sequence>
<comment type="subcellular location">
    <subcellularLocation>
        <location evidence="1">Cell membrane</location>
        <topology evidence="1">Multi-pass membrane protein</topology>
    </subcellularLocation>
</comment>
<dbReference type="EMBL" id="BAABDT010000001">
    <property type="protein sequence ID" value="GAA3725505.1"/>
    <property type="molecule type" value="Genomic_DNA"/>
</dbReference>
<proteinExistence type="predicted"/>
<keyword evidence="5 6" id="KW-0472">Membrane</keyword>
<feature type="transmembrane region" description="Helical" evidence="6">
    <location>
        <begin position="686"/>
        <end position="706"/>
    </location>
</feature>
<keyword evidence="4 6" id="KW-1133">Transmembrane helix</keyword>
<feature type="transmembrane region" description="Helical" evidence="6">
    <location>
        <begin position="291"/>
        <end position="313"/>
    </location>
</feature>
<keyword evidence="10" id="KW-1185">Reference proteome</keyword>
<feature type="domain" description="MacB-like periplasmic core" evidence="8">
    <location>
        <begin position="20"/>
        <end position="231"/>
    </location>
</feature>
<feature type="transmembrane region" description="Helical" evidence="6">
    <location>
        <begin position="338"/>
        <end position="363"/>
    </location>
</feature>